<dbReference type="RefSeq" id="WP_001960797.1">
    <property type="nucleotide sequence ID" value="NZ_AP028804.1"/>
</dbReference>
<sequence>MTTIKISTIRYLSQKKELMSLITDVVLKNQFLLLILCGK</sequence>
<organism evidence="1 4">
    <name type="scientific">Vibrio cholerae</name>
    <dbReference type="NCBI Taxonomy" id="666"/>
    <lineage>
        <taxon>Bacteria</taxon>
        <taxon>Pseudomonadati</taxon>
        <taxon>Pseudomonadota</taxon>
        <taxon>Gammaproteobacteria</taxon>
        <taxon>Vibrionales</taxon>
        <taxon>Vibrionaceae</taxon>
        <taxon>Vibrio</taxon>
    </lineage>
</organism>
<dbReference type="Proteomes" id="UP000323819">
    <property type="component" value="Unassembled WGS sequence"/>
</dbReference>
<evidence type="ECO:0000313" key="4">
    <source>
        <dbReference type="Proteomes" id="UP000319979"/>
    </source>
</evidence>
<evidence type="ECO:0000313" key="2">
    <source>
        <dbReference type="EMBL" id="TXX66598.1"/>
    </source>
</evidence>
<protein>
    <submittedName>
        <fullName evidence="1">Glycerol-3-phosphate regulon repressor</fullName>
    </submittedName>
</protein>
<dbReference type="EMBL" id="VSIJ01000018">
    <property type="protein sequence ID" value="TXX66598.1"/>
    <property type="molecule type" value="Genomic_DNA"/>
</dbReference>
<dbReference type="EMBL" id="VSGZ01000031">
    <property type="protein sequence ID" value="TXY92768.1"/>
    <property type="molecule type" value="Genomic_DNA"/>
</dbReference>
<dbReference type="Proteomes" id="UP000319979">
    <property type="component" value="Unassembled WGS sequence"/>
</dbReference>
<reference evidence="1 4" key="2">
    <citation type="submission" date="2019-07" db="EMBL/GenBank/DDBJ databases">
        <title>Phenotypic and genotypic antimicrobial resistance traits of Vibrio cholerae non-O1/non-O139 isolated from a large Austrian lake frequently associated with cases of infection.</title>
        <authorList>
            <person name="Lepuschitz S."/>
            <person name="Baron S."/>
            <person name="Larvor E."/>
            <person name="Granier S."/>
            <person name="Pretzer C."/>
            <person name="Mach R.L."/>
            <person name="Farnleitner A.H."/>
            <person name="Ruppitsch W."/>
            <person name="Pleininger S."/>
            <person name="Indra A."/>
            <person name="Kirschner A.K.T."/>
        </authorList>
    </citation>
    <scope>NUCLEOTIDE SEQUENCE [LARGE SCALE GENOMIC DNA]</scope>
    <source>
        <strain evidence="1 4">A12JL36W90</strain>
    </source>
</reference>
<accession>A0A544DUB0</accession>
<name>A0A544DUB0_VIBCL</name>
<evidence type="ECO:0000313" key="3">
    <source>
        <dbReference type="EMBL" id="TXY92768.1"/>
    </source>
</evidence>
<gene>
    <name evidence="1" type="ORF">FLM02_14190</name>
    <name evidence="3" type="ORF">FXE67_06180</name>
    <name evidence="2" type="ORF">FXF03_04710</name>
</gene>
<evidence type="ECO:0000313" key="1">
    <source>
        <dbReference type="EMBL" id="TQP11535.1"/>
    </source>
</evidence>
<dbReference type="AlphaFoldDB" id="A0A544DUB0"/>
<dbReference type="EMBL" id="VIOS01000057">
    <property type="protein sequence ID" value="TQP11535.1"/>
    <property type="molecule type" value="Genomic_DNA"/>
</dbReference>
<reference evidence="5 6" key="1">
    <citation type="submission" date="2019-06" db="EMBL/GenBank/DDBJ databases">
        <title>Vibrio cholerae phylogeny based on whole-genome sequencing reveals genetic diversity and population strucutre.</title>
        <authorList>
            <person name="Zhiqiu Y."/>
            <person name="Bin L."/>
            <person name="Lingyan J."/>
        </authorList>
    </citation>
    <scope>NUCLEOTIDE SEQUENCE [LARGE SCALE GENOMIC DNA]</scope>
    <source>
        <strain evidence="3 5">N2768</strain>
        <strain evidence="2 6">N2814</strain>
    </source>
</reference>
<proteinExistence type="predicted"/>
<comment type="caution">
    <text evidence="1">The sequence shown here is derived from an EMBL/GenBank/DDBJ whole genome shotgun (WGS) entry which is preliminary data.</text>
</comment>
<evidence type="ECO:0000313" key="6">
    <source>
        <dbReference type="Proteomes" id="UP000323819"/>
    </source>
</evidence>
<dbReference type="Proteomes" id="UP000323583">
    <property type="component" value="Unassembled WGS sequence"/>
</dbReference>
<evidence type="ECO:0000313" key="5">
    <source>
        <dbReference type="Proteomes" id="UP000323583"/>
    </source>
</evidence>